<evidence type="ECO:0000259" key="6">
    <source>
        <dbReference type="Pfam" id="PF25151"/>
    </source>
</evidence>
<dbReference type="PANTHER" id="PTHR14387">
    <property type="entry name" value="THADA/DEATH RECEPTOR INTERACTING PROTEIN"/>
    <property type="match status" value="1"/>
</dbReference>
<dbReference type="Proteomes" id="UP000594260">
    <property type="component" value="Unplaced"/>
</dbReference>
<feature type="domain" description="tRNA (32-2'-O)-methyltransferase regulator THADA-like C-terminal TPR repeats region" evidence="6">
    <location>
        <begin position="1075"/>
        <end position="1224"/>
    </location>
</feature>
<reference evidence="7" key="1">
    <citation type="submission" date="2021-01" db="UniProtKB">
        <authorList>
            <consortium name="EnsemblMetazoa"/>
        </authorList>
    </citation>
    <scope>IDENTIFICATION</scope>
</reference>
<evidence type="ECO:0000259" key="4">
    <source>
        <dbReference type="Pfam" id="PF10350"/>
    </source>
</evidence>
<evidence type="ECO:0000313" key="7">
    <source>
        <dbReference type="EnsemblMetazoa" id="XP_022663180"/>
    </source>
</evidence>
<feature type="domain" description="tRNA (32-2'-O)-methyltransferase regulator THADA-like TPR repeats region" evidence="5">
    <location>
        <begin position="455"/>
        <end position="656"/>
    </location>
</feature>
<dbReference type="PANTHER" id="PTHR14387:SF7">
    <property type="entry name" value="THYROID ADENOMA-ASSOCIATED PROTEIN"/>
    <property type="match status" value="1"/>
</dbReference>
<dbReference type="GeneID" id="111251137"/>
<dbReference type="InterPro" id="IPR051954">
    <property type="entry name" value="tRNA_methyltransferase_THADA"/>
</dbReference>
<dbReference type="EnsemblMetazoa" id="XM_022807445">
    <property type="protein sequence ID" value="XP_022663180"/>
    <property type="gene ID" value="LOC111251137"/>
</dbReference>
<dbReference type="Pfam" id="PF10350">
    <property type="entry name" value="DUF2428"/>
    <property type="match status" value="1"/>
</dbReference>
<dbReference type="Pfam" id="PF25151">
    <property type="entry name" value="TPR_Trm732_C"/>
    <property type="match status" value="1"/>
</dbReference>
<feature type="domain" description="DUF2428" evidence="4">
    <location>
        <begin position="818"/>
        <end position="1072"/>
    </location>
</feature>
<dbReference type="InterPro" id="IPR056842">
    <property type="entry name" value="THADA-like_TPR_C"/>
</dbReference>
<dbReference type="InterPro" id="IPR016024">
    <property type="entry name" value="ARM-type_fold"/>
</dbReference>
<dbReference type="InterPro" id="IPR019442">
    <property type="entry name" value="THADA/TRM732_DUF2428"/>
</dbReference>
<evidence type="ECO:0000256" key="1">
    <source>
        <dbReference type="ARBA" id="ARBA00010409"/>
    </source>
</evidence>
<dbReference type="InterPro" id="IPR056843">
    <property type="entry name" value="THADA-like_TPR"/>
</dbReference>
<protein>
    <recommendedName>
        <fullName evidence="3">tRNA (32-2'-O)-methyltransferase regulator THADA</fullName>
    </recommendedName>
</protein>
<dbReference type="GO" id="GO:0030488">
    <property type="term" value="P:tRNA methylation"/>
    <property type="evidence" value="ECO:0007669"/>
    <property type="project" value="TreeGrafter"/>
</dbReference>
<evidence type="ECO:0000256" key="2">
    <source>
        <dbReference type="ARBA" id="ARBA00022694"/>
    </source>
</evidence>
<name>A0A7M7K9X8_VARDE</name>
<comment type="similarity">
    <text evidence="1">Belongs to the THADA family.</text>
</comment>
<accession>A0A7M7K9X8</accession>
<evidence type="ECO:0000256" key="3">
    <source>
        <dbReference type="ARBA" id="ARBA00035698"/>
    </source>
</evidence>
<keyword evidence="2" id="KW-0819">tRNA processing</keyword>
<dbReference type="SUPFAM" id="SSF48371">
    <property type="entry name" value="ARM repeat"/>
    <property type="match status" value="2"/>
</dbReference>
<evidence type="ECO:0000259" key="5">
    <source>
        <dbReference type="Pfam" id="PF25150"/>
    </source>
</evidence>
<dbReference type="KEGG" id="vde:111251137"/>
<keyword evidence="8" id="KW-1185">Reference proteome</keyword>
<dbReference type="OrthoDB" id="73997at2759"/>
<dbReference type="Pfam" id="PF25150">
    <property type="entry name" value="TPR_Trm732"/>
    <property type="match status" value="1"/>
</dbReference>
<sequence>MKERKKVIASALRLPADDPYNASIGVQHEAFFSCERISQQVATLQNILRNKSELPSNVLLPFLSTVYLAADPPQAAALRRICYGALREFPLIDVSSALHNRLMVLMERAGTAQDVNPCSQLDELSLLAVWHPHGLQTLRIDLSRVLIYLAAALKYIKILSRRGSQERERGFNYASKVARCAAALSKGGVSNEKDRDVLRQICTGIKELLIDESTMLSCRLACGVSLPELIRATSSSEDSSGEPREVYVAHSDELLAVPLAHVCFISGMINITPIDNVNDLRIYEELLSDLDRLGNRQELQQEAPFALTCVRTVLQWTEKLCKDGRGSSREVFERRFEDLLRIAFSNIEHFVDAVQHQGKALFKVTVENMVKNPDPKHIESLKRTFIQLLSEPHYRKAKYAPLQIIAKHIKVHNIINATAVLEVYQTLQEKNMLPYVEDFIRDVGGKCLLEDPQSWNAVWVEPFFTIFDSNQCSATVKNLLPGLLRLQPALADEILSRSNNQRYLLLALEALSPDKLFECPRNLENAQWPTDESVRHSLLRLLTECPKSCEPIDPRAIPHLKTFLELNISTQSQALRQAMFSSFKKLLQRAADSNIYWRKPGKKHEVYGEKGIEDVLRQGEELVTHFWLFCLSQLHPGCSFFTRSTALMLLELMAPLARNDQWTQTKAHTLLYWLKDTYERNKTAVVHILLTGPRHLLPFANSEKVLNEWLEHSVILTRSARPPDGVTASYILRVLAKTSREQIIQGSTASPEDQVFLRLFAAILPELRNQVQVALNQGLLEASSSAPMYSALLCVRTLFNEAFSCSLNLAHIEEYRVILQEILDLSYKITSVASPLVTHPSPEGRVDFNEHPEIVEQFKAALNRGFGKRLHNADAVKTWAVAAQMMLLCSWRSHREISLCFGDIASHLGKVTALKILPEEEFVKMGVYFMNELCRVRHRGAFEQASMGFSRLCYSLWRHPDERLRRLPEEWLDELMSRVASGEVSATRRSAGLPFIVQSIVVTEPEVNANGGLRRAMTGLLPLAAGEDEKARVHALNVLRALYRDTQLGESVMGYVSSGLCSALRGFSHPAWHVRNASTLLFSSLMTRIFGVNRSRQDIERKNCLTGNVFFQRFPELLPFLLERIAELLKHIEGHTGLYPILLLLERLIPSLTDSKLGAFMPLLDVCAGSSLHGIRVASSKAYASLLPAESRLQVLIQKMRMLAAGEGKIGENRLHGTLLQIRAVLTMSEMSSELTQALSGPLMEGAWIAAPHYGLAAAEYIRLLTSCSSNVDKVYILYIFLFRYNMLLFTYVFYKTRLIQRARNAFSLLSLVCRQYNFLSLAQRHSFDVQNNACHLGIQAQLGSDTHVSVHFEESYSTHDLNWLLRYTRLRNMVFQVLEIVPKADLIIPGGDQFQAALIKYKLTCGVPVDARTDSEKAAAFEFCLEHGSVSSAIELMNQVIQSPDKEHPDVQRMAYELATLNAGKLDRLETRVLILLDRLSVLTHPSVAVALFGLVSAFVPRLKGNFLRGVIDALRKYSAPNQDPDMRRVAADLAYNLLKAHGEEVFVRNAASHICLTQALVNLVLDNDVYIRDRIIDGVATINADLLCRLTPLEAVLAICSKTTANPQAFGQFLVELASVDDDRIPALDNSQDQDSIDGNIDEQPFEKGELNTFYDTLVIAESCRRTLEELRPRLVGDLNMPTLTPEQSATIDKLETQVLQTTDYELASNRQLDRGLVLLGQKLTAQSMVVGRLQICERPLINNMYFSRFAKFNNCTDCT</sequence>
<dbReference type="RefSeq" id="XP_022663180.1">
    <property type="nucleotide sequence ID" value="XM_022807445.1"/>
</dbReference>
<evidence type="ECO:0000313" key="8">
    <source>
        <dbReference type="Proteomes" id="UP000594260"/>
    </source>
</evidence>
<proteinExistence type="inferred from homology"/>
<dbReference type="GO" id="GO:0005829">
    <property type="term" value="C:cytosol"/>
    <property type="evidence" value="ECO:0007669"/>
    <property type="project" value="TreeGrafter"/>
</dbReference>
<organism evidence="7 8">
    <name type="scientific">Varroa destructor</name>
    <name type="common">Honeybee mite</name>
    <dbReference type="NCBI Taxonomy" id="109461"/>
    <lineage>
        <taxon>Eukaryota</taxon>
        <taxon>Metazoa</taxon>
        <taxon>Ecdysozoa</taxon>
        <taxon>Arthropoda</taxon>
        <taxon>Chelicerata</taxon>
        <taxon>Arachnida</taxon>
        <taxon>Acari</taxon>
        <taxon>Parasitiformes</taxon>
        <taxon>Mesostigmata</taxon>
        <taxon>Gamasina</taxon>
        <taxon>Dermanyssoidea</taxon>
        <taxon>Varroidae</taxon>
        <taxon>Varroa</taxon>
    </lineage>
</organism>
<dbReference type="InParanoid" id="A0A7M7K9X8"/>
<dbReference type="CTD" id="63892"/>